<reference evidence="1" key="1">
    <citation type="submission" date="2019-11" db="UniProtKB">
        <authorList>
            <consortium name="WormBaseParasite"/>
        </authorList>
    </citation>
    <scope>IDENTIFICATION</scope>
</reference>
<accession>A0A5K3G282</accession>
<protein>
    <submittedName>
        <fullName evidence="1">Transmembrane protein</fullName>
    </submittedName>
</protein>
<sequence>KRERLSEQQLAEEELRLRLEKRDRESWTSFKPWFEEAAFVVLAVLYSNVFRSSFVSVGTMRVLCLAVRLYLCRLGACRVMLALD</sequence>
<dbReference type="WBParaSite" id="MCU_014843-RA">
    <property type="protein sequence ID" value="MCU_014843-RA"/>
    <property type="gene ID" value="MCU_014843"/>
</dbReference>
<proteinExistence type="predicted"/>
<name>A0A5K3G282_MESCO</name>
<organism evidence="1">
    <name type="scientific">Mesocestoides corti</name>
    <name type="common">Flatworm</name>
    <dbReference type="NCBI Taxonomy" id="53468"/>
    <lineage>
        <taxon>Eukaryota</taxon>
        <taxon>Metazoa</taxon>
        <taxon>Spiralia</taxon>
        <taxon>Lophotrochozoa</taxon>
        <taxon>Platyhelminthes</taxon>
        <taxon>Cestoda</taxon>
        <taxon>Eucestoda</taxon>
        <taxon>Cyclophyllidea</taxon>
        <taxon>Mesocestoididae</taxon>
        <taxon>Mesocestoides</taxon>
    </lineage>
</organism>
<evidence type="ECO:0000313" key="1">
    <source>
        <dbReference type="WBParaSite" id="MCU_014843-RA"/>
    </source>
</evidence>
<dbReference type="AlphaFoldDB" id="A0A5K3G282"/>